<dbReference type="PANTHER" id="PTHR12537">
    <property type="entry name" value="RNA BINDING PROTEIN PUMILIO-RELATED"/>
    <property type="match status" value="1"/>
</dbReference>
<dbReference type="AlphaFoldDB" id="A0A2B7Y511"/>
<evidence type="ECO:0000259" key="7">
    <source>
        <dbReference type="PROSITE" id="PS50303"/>
    </source>
</evidence>
<dbReference type="CDD" id="cd07920">
    <property type="entry name" value="Pumilio"/>
    <property type="match status" value="1"/>
</dbReference>
<dbReference type="PROSITE" id="PS50303">
    <property type="entry name" value="PUM_HD"/>
    <property type="match status" value="1"/>
</dbReference>
<feature type="region of interest" description="Disordered" evidence="6">
    <location>
        <begin position="132"/>
        <end position="168"/>
    </location>
</feature>
<dbReference type="Pfam" id="PF00806">
    <property type="entry name" value="PUF"/>
    <property type="match status" value="8"/>
</dbReference>
<feature type="repeat" description="Pumilio" evidence="5">
    <location>
        <begin position="556"/>
        <end position="591"/>
    </location>
</feature>
<dbReference type="Gene3D" id="1.25.10.10">
    <property type="entry name" value="Leucine-rich Repeat Variant"/>
    <property type="match status" value="1"/>
</dbReference>
<dbReference type="PANTHER" id="PTHR12537:SF48">
    <property type="entry name" value="MEIOTIC COILED-COIL PROTEIN 2"/>
    <property type="match status" value="1"/>
</dbReference>
<dbReference type="GO" id="GO:0006364">
    <property type="term" value="P:rRNA processing"/>
    <property type="evidence" value="ECO:0007669"/>
    <property type="project" value="UniProtKB-KW"/>
</dbReference>
<dbReference type="InterPro" id="IPR033133">
    <property type="entry name" value="PUM-HD"/>
</dbReference>
<accession>A0A2B7Y511</accession>
<dbReference type="InterPro" id="IPR001313">
    <property type="entry name" value="Pumilio_RNA-bd_rpt"/>
</dbReference>
<keyword evidence="2" id="KW-0698">rRNA processing</keyword>
<feature type="repeat" description="Pumilio" evidence="5">
    <location>
        <begin position="748"/>
        <end position="783"/>
    </location>
</feature>
<dbReference type="InterPro" id="IPR033712">
    <property type="entry name" value="Pumilio_RNA-bd"/>
</dbReference>
<dbReference type="GO" id="GO:0005737">
    <property type="term" value="C:cytoplasm"/>
    <property type="evidence" value="ECO:0007669"/>
    <property type="project" value="TreeGrafter"/>
</dbReference>
<evidence type="ECO:0000256" key="2">
    <source>
        <dbReference type="ARBA" id="ARBA00022552"/>
    </source>
</evidence>
<reference evidence="8 9" key="1">
    <citation type="submission" date="2017-10" db="EMBL/GenBank/DDBJ databases">
        <title>Comparative genomics in systemic dimorphic fungi from Ajellomycetaceae.</title>
        <authorList>
            <person name="Munoz J.F."/>
            <person name="Mcewen J.G."/>
            <person name="Clay O.K."/>
            <person name="Cuomo C.A."/>
        </authorList>
    </citation>
    <scope>NUCLEOTIDE SEQUENCE [LARGE SCALE GENOMIC DNA]</scope>
    <source>
        <strain evidence="8 9">UAMH5409</strain>
    </source>
</reference>
<dbReference type="GO" id="GO:0003730">
    <property type="term" value="F:mRNA 3'-UTR binding"/>
    <property type="evidence" value="ECO:0007669"/>
    <property type="project" value="TreeGrafter"/>
</dbReference>
<evidence type="ECO:0000256" key="5">
    <source>
        <dbReference type="PROSITE-ProRule" id="PRU00317"/>
    </source>
</evidence>
<feature type="compositionally biased region" description="Polar residues" evidence="6">
    <location>
        <begin position="845"/>
        <end position="855"/>
    </location>
</feature>
<feature type="repeat" description="Pumilio" evidence="5">
    <location>
        <begin position="520"/>
        <end position="555"/>
    </location>
</feature>
<gene>
    <name evidence="8" type="ORF">AJ79_01662</name>
</gene>
<keyword evidence="3" id="KW-0677">Repeat</keyword>
<dbReference type="EMBL" id="PDNB01000016">
    <property type="protein sequence ID" value="PGH16556.1"/>
    <property type="molecule type" value="Genomic_DNA"/>
</dbReference>
<dbReference type="STRING" id="1447875.A0A2B7Y511"/>
<evidence type="ECO:0000313" key="9">
    <source>
        <dbReference type="Proteomes" id="UP000223968"/>
    </source>
</evidence>
<dbReference type="OrthoDB" id="668540at2759"/>
<sequence length="855" mass="93774">MSAFPATGSPEATRKASVPVAFQAHGDNGGHGRVGSASKYSSAETAPNPLVSSKLGNIQPMPLNKDESGPSNKKQKLEHVTSAMDQILAKLSPKGVVPAEKASASEEIMAKLAEHQTLLEQQQKILIDKHLRSTSQNEGAASSPPVSSGYSPNPADNASTKSGSDKAESMDAIEMLRLKQELMAANSRIALQEQELAQTRVIKHTLDQALGPPSEADFGGREITEQTISNLQNAFNASTRPFNQRQDSWNTQDDAGSDISDALSAGAYNRARGIWNNAHHPTLVMNATIGGNDNKAYREPLGSPNLATDPGRNWAGRMTQQNFGQNAGYVPPPNQRVLSGPGSPTFAFDSRYTGDQAQYLQGPGNPNNRRISTQVNRGGSCFPPQNSPWGTFSTVAPGGPTTRAVSNQHVGPGPYPGMFHGPAQYQPQPIGTPLSPTAAEFTVPSGADAWSTSSNSGAVQTYVSPLEPLNYRRLLDKSVSCDWKYIVDKIVCSNDQQASIFLQQKLKVGTAEQKYEIIEAIVNQAYPLMVNRFGNFLVQRCFEHGTPEQVIAIANAIRGNTLSLSMDPFGCHVIQKAFDCVPEEHKAVMVHELLRRIPETVIHRYACHVWQKLFELRWSNEPPQIMAKVNEALRGMWHEVALGETGSLVVQNIFENCVEDEKRQAIEEVLAKIDLLSHGQFGNWCIQHICEHGAPHDKSRAIEHILLWATDYSMDQFASKVVEKCLKIGGSEFLDRYLNRVCTGRPDRPRMPLIDIAGDQYGNYLIQWILMNAASHQREIVATHIRKHMVSLRGSKFGSRVAMLCCNPSHVTRPGPGAGVQVSRFPPNDDRFSGNQPVGRFNRGGQWNSNYPPFR</sequence>
<dbReference type="GO" id="GO:0010608">
    <property type="term" value="P:post-transcriptional regulation of gene expression"/>
    <property type="evidence" value="ECO:0007669"/>
    <property type="project" value="TreeGrafter"/>
</dbReference>
<keyword evidence="1" id="KW-0690">Ribosome biogenesis</keyword>
<dbReference type="InterPro" id="IPR011989">
    <property type="entry name" value="ARM-like"/>
</dbReference>
<keyword evidence="9" id="KW-1185">Reference proteome</keyword>
<evidence type="ECO:0000256" key="4">
    <source>
        <dbReference type="ARBA" id="ARBA00024893"/>
    </source>
</evidence>
<dbReference type="SMART" id="SM00025">
    <property type="entry name" value="Pumilio"/>
    <property type="match status" value="8"/>
</dbReference>
<evidence type="ECO:0000256" key="3">
    <source>
        <dbReference type="ARBA" id="ARBA00022737"/>
    </source>
</evidence>
<comment type="caution">
    <text evidence="8">The sequence shown here is derived from an EMBL/GenBank/DDBJ whole genome shotgun (WGS) entry which is preliminary data.</text>
</comment>
<dbReference type="PROSITE" id="PS50302">
    <property type="entry name" value="PUM"/>
    <property type="match status" value="3"/>
</dbReference>
<name>A0A2B7Y511_9EURO</name>
<feature type="region of interest" description="Disordered" evidence="6">
    <location>
        <begin position="1"/>
        <end position="78"/>
    </location>
</feature>
<organism evidence="8 9">
    <name type="scientific">Helicocarpus griseus UAMH5409</name>
    <dbReference type="NCBI Taxonomy" id="1447875"/>
    <lineage>
        <taxon>Eukaryota</taxon>
        <taxon>Fungi</taxon>
        <taxon>Dikarya</taxon>
        <taxon>Ascomycota</taxon>
        <taxon>Pezizomycotina</taxon>
        <taxon>Eurotiomycetes</taxon>
        <taxon>Eurotiomycetidae</taxon>
        <taxon>Onygenales</taxon>
        <taxon>Ajellomycetaceae</taxon>
        <taxon>Helicocarpus</taxon>
    </lineage>
</organism>
<feature type="compositionally biased region" description="Polar residues" evidence="6">
    <location>
        <begin position="133"/>
        <end position="162"/>
    </location>
</feature>
<dbReference type="InterPro" id="IPR016024">
    <property type="entry name" value="ARM-type_fold"/>
</dbReference>
<dbReference type="Proteomes" id="UP000223968">
    <property type="component" value="Unassembled WGS sequence"/>
</dbReference>
<dbReference type="SUPFAM" id="SSF48371">
    <property type="entry name" value="ARM repeat"/>
    <property type="match status" value="1"/>
</dbReference>
<evidence type="ECO:0000313" key="8">
    <source>
        <dbReference type="EMBL" id="PGH16556.1"/>
    </source>
</evidence>
<feature type="region of interest" description="Disordered" evidence="6">
    <location>
        <begin position="826"/>
        <end position="855"/>
    </location>
</feature>
<comment type="function">
    <text evidence="4">RNA-binding nucleolar protein required for pre-rRNA processing. Involved in production of 18S rRNA and assembly of small ribosomal subunit.</text>
</comment>
<evidence type="ECO:0000256" key="1">
    <source>
        <dbReference type="ARBA" id="ARBA00022517"/>
    </source>
</evidence>
<feature type="domain" description="PUM-HD" evidence="7">
    <location>
        <begin position="454"/>
        <end position="809"/>
    </location>
</feature>
<protein>
    <recommendedName>
        <fullName evidence="7">PUM-HD domain-containing protein</fullName>
    </recommendedName>
</protein>
<evidence type="ECO:0000256" key="6">
    <source>
        <dbReference type="SAM" id="MobiDB-lite"/>
    </source>
</evidence>
<feature type="compositionally biased region" description="Polar residues" evidence="6">
    <location>
        <begin position="38"/>
        <end position="56"/>
    </location>
</feature>
<proteinExistence type="predicted"/>